<dbReference type="Pfam" id="PF13460">
    <property type="entry name" value="NAD_binding_10"/>
    <property type="match status" value="1"/>
</dbReference>
<keyword evidence="3" id="KW-1185">Reference proteome</keyword>
<dbReference type="InterPro" id="IPR036291">
    <property type="entry name" value="NAD(P)-bd_dom_sf"/>
</dbReference>
<dbReference type="InterPro" id="IPR051207">
    <property type="entry name" value="ComplexI_NDUFA9_subunit"/>
</dbReference>
<proteinExistence type="predicted"/>
<dbReference type="RefSeq" id="WP_078717184.1">
    <property type="nucleotide sequence ID" value="NZ_FUYC01000006.1"/>
</dbReference>
<dbReference type="InterPro" id="IPR021295">
    <property type="entry name" value="DUF2867"/>
</dbReference>
<evidence type="ECO:0000313" key="2">
    <source>
        <dbReference type="EMBL" id="SKA83284.1"/>
    </source>
</evidence>
<dbReference type="STRING" id="1121449.SAMN02745704_01616"/>
<dbReference type="GO" id="GO:0044877">
    <property type="term" value="F:protein-containing complex binding"/>
    <property type="evidence" value="ECO:0007669"/>
    <property type="project" value="TreeGrafter"/>
</dbReference>
<accession>A0A1T4X118</accession>
<sequence length="503" mass="55201">MATVLVTGATGYVGGRLVPRLLESGHTVRAAARSLDKLYARSWSSHERCVPVRADVFDPESLDAALQGCDAAYYLIHSMSSAGGDFAERDRAAANNFLAAATDADVPRIIYLGGLGDDSPDLSHHLRSRAEVGRILQSGAPQTTCLRAAVILGSGSISFEIIRYLVDRLPIMITPRWVDTPCQPIAISDVLGYLEGCLDQPETAGLTLDIGGPDQLTYRELFHIYAEEAGLRRRIILPVPVLTPRLSTHWVNLVTPVPRALVRPLIEGLRNEVICKDERILQLVPMARTTCRQALRSALNKVAMHAVETCCHDAGEACAPEWTACHDAEFAGGTVLSSNYTVRLDGSPEQVWPVVARLGGENGWYFGNRLWALRGFADKLIGGPGLRRGRRHPVKIRPGDALDFWRVLQVHAPERLLLLAEMKLPGEALLDIQLRPIPRGNGDQAVTDLEMRARFLPRGLAGQAYWWAMYPFHALIFKNMLRNMALAADVPVLSGPDPLRDSA</sequence>
<evidence type="ECO:0000259" key="1">
    <source>
        <dbReference type="Pfam" id="PF13460"/>
    </source>
</evidence>
<dbReference type="OrthoDB" id="9774199at2"/>
<dbReference type="CDD" id="cd05245">
    <property type="entry name" value="SDR_a2"/>
    <property type="match status" value="1"/>
</dbReference>
<evidence type="ECO:0000313" key="3">
    <source>
        <dbReference type="Proteomes" id="UP000190027"/>
    </source>
</evidence>
<dbReference type="PANTHER" id="PTHR12126">
    <property type="entry name" value="NADH-UBIQUINONE OXIDOREDUCTASE 39 KDA SUBUNIT-RELATED"/>
    <property type="match status" value="1"/>
</dbReference>
<dbReference type="PANTHER" id="PTHR12126:SF11">
    <property type="entry name" value="NADH DEHYDROGENASE [UBIQUINONE] 1 ALPHA SUBCOMPLEX SUBUNIT 9, MITOCHONDRIAL"/>
    <property type="match status" value="1"/>
</dbReference>
<dbReference type="AlphaFoldDB" id="A0A1T4X118"/>
<dbReference type="Proteomes" id="UP000190027">
    <property type="component" value="Unassembled WGS sequence"/>
</dbReference>
<reference evidence="2 3" key="1">
    <citation type="submission" date="2017-02" db="EMBL/GenBank/DDBJ databases">
        <authorList>
            <person name="Peterson S.W."/>
        </authorList>
    </citation>
    <scope>NUCLEOTIDE SEQUENCE [LARGE SCALE GENOMIC DNA]</scope>
    <source>
        <strain evidence="2 3">DSM 16080</strain>
    </source>
</reference>
<protein>
    <submittedName>
        <fullName evidence="2">Uncharacterized conserved protein YbjT, contains NAD(P)-binding and DUF2867 domains</fullName>
    </submittedName>
</protein>
<dbReference type="InterPro" id="IPR016040">
    <property type="entry name" value="NAD(P)-bd_dom"/>
</dbReference>
<organism evidence="2 3">
    <name type="scientific">Paucidesulfovibrio gracilis DSM 16080</name>
    <dbReference type="NCBI Taxonomy" id="1121449"/>
    <lineage>
        <taxon>Bacteria</taxon>
        <taxon>Pseudomonadati</taxon>
        <taxon>Thermodesulfobacteriota</taxon>
        <taxon>Desulfovibrionia</taxon>
        <taxon>Desulfovibrionales</taxon>
        <taxon>Desulfovibrionaceae</taxon>
        <taxon>Paucidesulfovibrio</taxon>
    </lineage>
</organism>
<name>A0A1T4X118_9BACT</name>
<feature type="domain" description="NAD(P)-binding" evidence="1">
    <location>
        <begin position="8"/>
        <end position="137"/>
    </location>
</feature>
<dbReference type="SUPFAM" id="SSF51735">
    <property type="entry name" value="NAD(P)-binding Rossmann-fold domains"/>
    <property type="match status" value="1"/>
</dbReference>
<dbReference type="Pfam" id="PF11066">
    <property type="entry name" value="DUF2867"/>
    <property type="match status" value="1"/>
</dbReference>
<dbReference type="SUPFAM" id="SSF55961">
    <property type="entry name" value="Bet v1-like"/>
    <property type="match status" value="1"/>
</dbReference>
<dbReference type="Gene3D" id="3.40.50.720">
    <property type="entry name" value="NAD(P)-binding Rossmann-like Domain"/>
    <property type="match status" value="1"/>
</dbReference>
<dbReference type="EMBL" id="FUYC01000006">
    <property type="protein sequence ID" value="SKA83284.1"/>
    <property type="molecule type" value="Genomic_DNA"/>
</dbReference>
<gene>
    <name evidence="2" type="ORF">SAMN02745704_01616</name>
</gene>